<evidence type="ECO:0000313" key="8">
    <source>
        <dbReference type="Proteomes" id="UP000176689"/>
    </source>
</evidence>
<feature type="transmembrane region" description="Helical" evidence="6">
    <location>
        <begin position="143"/>
        <end position="168"/>
    </location>
</feature>
<reference evidence="7 8" key="1">
    <citation type="journal article" date="2016" name="Nat. Commun.">
        <title>Thousands of microbial genomes shed light on interconnected biogeochemical processes in an aquifer system.</title>
        <authorList>
            <person name="Anantharaman K."/>
            <person name="Brown C.T."/>
            <person name="Hug L.A."/>
            <person name="Sharon I."/>
            <person name="Castelle C.J."/>
            <person name="Probst A.J."/>
            <person name="Thomas B.C."/>
            <person name="Singh A."/>
            <person name="Wilkins M.J."/>
            <person name="Karaoz U."/>
            <person name="Brodie E.L."/>
            <person name="Williams K.H."/>
            <person name="Hubbard S.S."/>
            <person name="Banfield J.F."/>
        </authorList>
    </citation>
    <scope>NUCLEOTIDE SEQUENCE [LARGE SCALE GENOMIC DNA]</scope>
</reference>
<dbReference type="Proteomes" id="UP000176689">
    <property type="component" value="Unassembled WGS sequence"/>
</dbReference>
<proteinExistence type="predicted"/>
<keyword evidence="5 6" id="KW-0472">Membrane</keyword>
<evidence type="ECO:0008006" key="9">
    <source>
        <dbReference type="Google" id="ProtNLM"/>
    </source>
</evidence>
<dbReference type="EMBL" id="MFLP01000028">
    <property type="protein sequence ID" value="OGG69826.1"/>
    <property type="molecule type" value="Genomic_DNA"/>
</dbReference>
<dbReference type="GO" id="GO:0005886">
    <property type="term" value="C:plasma membrane"/>
    <property type="evidence" value="ECO:0007669"/>
    <property type="project" value="UniProtKB-SubCell"/>
</dbReference>
<dbReference type="Pfam" id="PF01810">
    <property type="entry name" value="LysE"/>
    <property type="match status" value="1"/>
</dbReference>
<name>A0A1F6E846_9BACT</name>
<gene>
    <name evidence="7" type="ORF">A3F27_00810</name>
</gene>
<evidence type="ECO:0000256" key="3">
    <source>
        <dbReference type="ARBA" id="ARBA00022692"/>
    </source>
</evidence>
<sequence length="202" mass="21560">MFRNGLATGLVLQLAVGPVFFFITNLTLQGTIFNGLAGVLAVTIVDYFYITLAILGVGKLLENKKVKKIFGIASSIVLVVFGLIIIKDITGGASSTTSIASMTLISSFVSVFLLTISSPMTIVFFTSLFTAKALEYNYQKKELIIFGLGTGFATLLFMGLSTIIFSLIKGSIPVLLIQILNLAVGCLLIGYGGIRLVKSSRL</sequence>
<feature type="transmembrane region" description="Helical" evidence="6">
    <location>
        <begin position="69"/>
        <end position="86"/>
    </location>
</feature>
<feature type="transmembrane region" description="Helical" evidence="6">
    <location>
        <begin position="98"/>
        <end position="131"/>
    </location>
</feature>
<keyword evidence="2" id="KW-1003">Cell membrane</keyword>
<organism evidence="7 8">
    <name type="scientific">Candidatus Kaiserbacteria bacterium RIFCSPHIGHO2_12_FULL_53_13</name>
    <dbReference type="NCBI Taxonomy" id="1798502"/>
    <lineage>
        <taxon>Bacteria</taxon>
        <taxon>Candidatus Kaiseribacteriota</taxon>
    </lineage>
</organism>
<comment type="caution">
    <text evidence="7">The sequence shown here is derived from an EMBL/GenBank/DDBJ whole genome shotgun (WGS) entry which is preliminary data.</text>
</comment>
<feature type="transmembrane region" description="Helical" evidence="6">
    <location>
        <begin position="31"/>
        <end position="57"/>
    </location>
</feature>
<evidence type="ECO:0000313" key="7">
    <source>
        <dbReference type="EMBL" id="OGG69826.1"/>
    </source>
</evidence>
<keyword evidence="4 6" id="KW-1133">Transmembrane helix</keyword>
<dbReference type="GO" id="GO:0015171">
    <property type="term" value="F:amino acid transmembrane transporter activity"/>
    <property type="evidence" value="ECO:0007669"/>
    <property type="project" value="TreeGrafter"/>
</dbReference>
<dbReference type="AlphaFoldDB" id="A0A1F6E846"/>
<evidence type="ECO:0000256" key="2">
    <source>
        <dbReference type="ARBA" id="ARBA00022475"/>
    </source>
</evidence>
<evidence type="ECO:0000256" key="1">
    <source>
        <dbReference type="ARBA" id="ARBA00004651"/>
    </source>
</evidence>
<dbReference type="PANTHER" id="PTHR30086:SF20">
    <property type="entry name" value="ARGININE EXPORTER PROTEIN ARGO-RELATED"/>
    <property type="match status" value="1"/>
</dbReference>
<keyword evidence="3 6" id="KW-0812">Transmembrane</keyword>
<evidence type="ECO:0000256" key="5">
    <source>
        <dbReference type="ARBA" id="ARBA00023136"/>
    </source>
</evidence>
<accession>A0A1F6E846</accession>
<comment type="subcellular location">
    <subcellularLocation>
        <location evidence="1">Cell membrane</location>
        <topology evidence="1">Multi-pass membrane protein</topology>
    </subcellularLocation>
</comment>
<evidence type="ECO:0000256" key="6">
    <source>
        <dbReference type="SAM" id="Phobius"/>
    </source>
</evidence>
<evidence type="ECO:0000256" key="4">
    <source>
        <dbReference type="ARBA" id="ARBA00022989"/>
    </source>
</evidence>
<dbReference type="InterPro" id="IPR001123">
    <property type="entry name" value="LeuE-type"/>
</dbReference>
<dbReference type="PANTHER" id="PTHR30086">
    <property type="entry name" value="ARGININE EXPORTER PROTEIN ARGO"/>
    <property type="match status" value="1"/>
</dbReference>
<feature type="transmembrane region" description="Helical" evidence="6">
    <location>
        <begin position="174"/>
        <end position="194"/>
    </location>
</feature>
<protein>
    <recommendedName>
        <fullName evidence="9">Lysine transporter LysE</fullName>
    </recommendedName>
</protein>